<reference evidence="10 12" key="2">
    <citation type="submission" date="2018-11" db="EMBL/GenBank/DDBJ databases">
        <authorList>
            <consortium name="Pathogen Informatics"/>
        </authorList>
    </citation>
    <scope>NUCLEOTIDE SEQUENCE [LARGE SCALE GENOMIC DNA]</scope>
</reference>
<evidence type="ECO:0000256" key="1">
    <source>
        <dbReference type="ARBA" id="ARBA00004123"/>
    </source>
</evidence>
<dbReference type="AlphaFoldDB" id="A0A0N4UIG0"/>
<feature type="region of interest" description="Disordered" evidence="9">
    <location>
        <begin position="223"/>
        <end position="267"/>
    </location>
</feature>
<evidence type="ECO:0000256" key="8">
    <source>
        <dbReference type="RuleBase" id="RU364144"/>
    </source>
</evidence>
<evidence type="ECO:0000256" key="5">
    <source>
        <dbReference type="ARBA" id="ARBA00023159"/>
    </source>
</evidence>
<evidence type="ECO:0000256" key="3">
    <source>
        <dbReference type="ARBA" id="ARBA00011837"/>
    </source>
</evidence>
<evidence type="ECO:0000313" key="11">
    <source>
        <dbReference type="Proteomes" id="UP000038040"/>
    </source>
</evidence>
<dbReference type="Proteomes" id="UP000038040">
    <property type="component" value="Unplaced"/>
</dbReference>
<feature type="compositionally biased region" description="Polar residues" evidence="9">
    <location>
        <begin position="228"/>
        <end position="254"/>
    </location>
</feature>
<gene>
    <name evidence="8" type="primary">MED8</name>
    <name evidence="10" type="ORF">DME_LOCUS10031</name>
</gene>
<evidence type="ECO:0000256" key="7">
    <source>
        <dbReference type="ARBA" id="ARBA00023242"/>
    </source>
</evidence>
<comment type="function">
    <text evidence="8">Component of the Mediator complex, a coactivator involved in the regulated transcription of nearly all RNA polymerase II-dependent genes. Mediator functions as a bridge to convey information from gene-specific regulatory proteins to the basal RNA polymerase II transcription machinery. Mediator is recruited to promoters by direct interactions with regulatory proteins and serves as a scaffold for the assembly of a functional preinitiation complex with RNA polymerase II and the general transcription factors.</text>
</comment>
<evidence type="ECO:0000313" key="13">
    <source>
        <dbReference type="WBParaSite" id="DME_0000739301-mRNA-1"/>
    </source>
</evidence>
<dbReference type="STRING" id="318479.A0A0N4UIG0"/>
<dbReference type="InterPro" id="IPR019364">
    <property type="entry name" value="Mediatior_Med8_fun/met"/>
</dbReference>
<reference evidence="13" key="1">
    <citation type="submission" date="2016-04" db="UniProtKB">
        <authorList>
            <consortium name="WormBaseParasite"/>
        </authorList>
    </citation>
    <scope>IDENTIFICATION</scope>
</reference>
<dbReference type="GO" id="GO:0003712">
    <property type="term" value="F:transcription coregulator activity"/>
    <property type="evidence" value="ECO:0007669"/>
    <property type="project" value="InterPro"/>
</dbReference>
<dbReference type="GO" id="GO:0006357">
    <property type="term" value="P:regulation of transcription by RNA polymerase II"/>
    <property type="evidence" value="ECO:0007669"/>
    <property type="project" value="InterPro"/>
</dbReference>
<organism evidence="11 13">
    <name type="scientific">Dracunculus medinensis</name>
    <name type="common">Guinea worm</name>
    <dbReference type="NCBI Taxonomy" id="318479"/>
    <lineage>
        <taxon>Eukaryota</taxon>
        <taxon>Metazoa</taxon>
        <taxon>Ecdysozoa</taxon>
        <taxon>Nematoda</taxon>
        <taxon>Chromadorea</taxon>
        <taxon>Rhabditida</taxon>
        <taxon>Spirurina</taxon>
        <taxon>Dracunculoidea</taxon>
        <taxon>Dracunculidae</taxon>
        <taxon>Dracunculus</taxon>
    </lineage>
</organism>
<comment type="subunit">
    <text evidence="3 8">Component of the Mediator complex.</text>
</comment>
<dbReference type="GO" id="GO:0000978">
    <property type="term" value="F:RNA polymerase II cis-regulatory region sequence-specific DNA binding"/>
    <property type="evidence" value="ECO:0007669"/>
    <property type="project" value="TreeGrafter"/>
</dbReference>
<comment type="subcellular location">
    <subcellularLocation>
        <location evidence="1 8">Nucleus</location>
    </subcellularLocation>
</comment>
<accession>A0A0N4UIG0</accession>
<comment type="similarity">
    <text evidence="2 8">Belongs to the Mediator complex subunit 8 family.</text>
</comment>
<dbReference type="GO" id="GO:0016592">
    <property type="term" value="C:mediator complex"/>
    <property type="evidence" value="ECO:0007669"/>
    <property type="project" value="InterPro"/>
</dbReference>
<dbReference type="OrthoDB" id="150687at2759"/>
<dbReference type="PANTHER" id="PTHR13074:SF9">
    <property type="entry name" value="MEDIATOR OF RNA POLYMERASE II TRANSCRIPTION SUBUNIT 8"/>
    <property type="match status" value="1"/>
</dbReference>
<dbReference type="Pfam" id="PF10232">
    <property type="entry name" value="Med8"/>
    <property type="match status" value="1"/>
</dbReference>
<proteinExistence type="inferred from homology"/>
<evidence type="ECO:0000256" key="4">
    <source>
        <dbReference type="ARBA" id="ARBA00023015"/>
    </source>
</evidence>
<dbReference type="GO" id="GO:0070847">
    <property type="term" value="C:core mediator complex"/>
    <property type="evidence" value="ECO:0007669"/>
    <property type="project" value="TreeGrafter"/>
</dbReference>
<keyword evidence="7 8" id="KW-0539">Nucleus</keyword>
<name>A0A0N4UIG0_DRAME</name>
<keyword evidence="4 8" id="KW-0805">Transcription regulation</keyword>
<protein>
    <recommendedName>
        <fullName evidence="8">Mediator of RNA polymerase II transcription subunit 8</fullName>
    </recommendedName>
    <alternativeName>
        <fullName evidence="8">Mediator complex subunit 8</fullName>
    </alternativeName>
</protein>
<keyword evidence="6 8" id="KW-0804">Transcription</keyword>
<dbReference type="Proteomes" id="UP000274756">
    <property type="component" value="Unassembled WGS sequence"/>
</dbReference>
<dbReference type="WBParaSite" id="DME_0000739301-mRNA-1">
    <property type="protein sequence ID" value="DME_0000739301-mRNA-1"/>
    <property type="gene ID" value="DME_0000739301"/>
</dbReference>
<evidence type="ECO:0000256" key="9">
    <source>
        <dbReference type="SAM" id="MobiDB-lite"/>
    </source>
</evidence>
<evidence type="ECO:0000313" key="10">
    <source>
        <dbReference type="EMBL" id="VDN60058.1"/>
    </source>
</evidence>
<sequence>MNGTAASLNQKHEGLERFARNDAPSIIFGHQQDITRFNQAVSHIEMKAVEIKNNIEQLLFMLDLQEKVSWPDMLDKFSSLASAMTQLQSMLKKSALPSGTEDYGNLLRTHLLVPHRLSNEIDANLQAMTTNRLHCWNHDAAPEYLRTKLTPEIEADEAHIDTEKNARTFDQVNKQILAMNKHIETLLTSIIENAKSQADAHIDTPTYDNQDTQKLVRAIVNGEGLRPSRSSANVQSDTSHLGTASNSASSTHVANRQPMGMVPQQRR</sequence>
<dbReference type="PANTHER" id="PTHR13074">
    <property type="entry name" value="MEDIATOR OF RNA POLYMERASE II TRANSCRIPTION SUBUNIT 8"/>
    <property type="match status" value="1"/>
</dbReference>
<keyword evidence="12" id="KW-1185">Reference proteome</keyword>
<evidence type="ECO:0000256" key="6">
    <source>
        <dbReference type="ARBA" id="ARBA00023163"/>
    </source>
</evidence>
<evidence type="ECO:0000313" key="12">
    <source>
        <dbReference type="Proteomes" id="UP000274756"/>
    </source>
</evidence>
<dbReference type="EMBL" id="UYYG01001200">
    <property type="protein sequence ID" value="VDN60058.1"/>
    <property type="molecule type" value="Genomic_DNA"/>
</dbReference>
<evidence type="ECO:0000256" key="2">
    <source>
        <dbReference type="ARBA" id="ARBA00005716"/>
    </source>
</evidence>
<keyword evidence="5 8" id="KW-0010">Activator</keyword>